<gene>
    <name evidence="3" type="ORF">A7A09_010665</name>
</gene>
<protein>
    <submittedName>
        <fullName evidence="3">Amidase</fullName>
    </submittedName>
</protein>
<dbReference type="Pfam" id="PF01425">
    <property type="entry name" value="Amidase"/>
    <property type="match status" value="1"/>
</dbReference>
<proteinExistence type="inferred from homology"/>
<dbReference type="OrthoDB" id="9777859at2"/>
<evidence type="ECO:0000313" key="3">
    <source>
        <dbReference type="EMBL" id="RNF34362.1"/>
    </source>
</evidence>
<dbReference type="InterPro" id="IPR000120">
    <property type="entry name" value="Amidase"/>
</dbReference>
<dbReference type="InterPro" id="IPR023631">
    <property type="entry name" value="Amidase_dom"/>
</dbReference>
<dbReference type="InterPro" id="IPR036928">
    <property type="entry name" value="AS_sf"/>
</dbReference>
<comment type="similarity">
    <text evidence="1">Belongs to the amidase family.</text>
</comment>
<dbReference type="PANTHER" id="PTHR11895:SF7">
    <property type="entry name" value="GLUTAMYL-TRNA(GLN) AMIDOTRANSFERASE SUBUNIT A, MITOCHONDRIAL"/>
    <property type="match status" value="1"/>
</dbReference>
<dbReference type="PANTHER" id="PTHR11895">
    <property type="entry name" value="TRANSAMIDASE"/>
    <property type="match status" value="1"/>
</dbReference>
<dbReference type="RefSeq" id="WP_106691406.1">
    <property type="nucleotide sequence ID" value="NZ_PXNQ02000006.1"/>
</dbReference>
<name>A0A3R7NBS6_9RHOB</name>
<evidence type="ECO:0000259" key="2">
    <source>
        <dbReference type="Pfam" id="PF01425"/>
    </source>
</evidence>
<evidence type="ECO:0000256" key="1">
    <source>
        <dbReference type="ARBA" id="ARBA00009199"/>
    </source>
</evidence>
<keyword evidence="4" id="KW-1185">Reference proteome</keyword>
<sequence length="468" mass="49054">MTKDVFWKLGICELSQAYRNGAMTPIEVAEAYRARIDRIDPILNCYVAINPALADEAAESADRIAAGAPRSPLEGVPVAVKDNLVTRGMPVSWGSAVFAEQGICSHDELPVSRLREAGAVILGKTNTPEFAVEGYTHNRLYGTTGNAWNPALTPGGSSGGSVSAVAAGLAAAAIGTDGGGSIRRPAGYTGLLGLKPTIGAVPRAGGLPQVLLDFEVVGGLARSAADQRVLHAVLAGEDRADPMSRRRISGQPLPESLRILYVPVLGDNPCDPGILKCCGELADRLRDLGHQVTEDAMPFDLAALNDFWPRFGQIGLAAMRNAIPEMAAKASSPYLDMADMGASVAAPDFYAALDLVRDLRAATSAFFADWNVIMTPSSAAQPWAAAEPFPPEIAGRPVGPRGHAVYTGWVNAAGLPGLNLSAGMDGDGMPVGAQLVGDLFSESMLLDMAASLEADHGGWRFPDWLDDE</sequence>
<evidence type="ECO:0000313" key="4">
    <source>
        <dbReference type="Proteomes" id="UP000238137"/>
    </source>
</evidence>
<accession>A0A3R7NBS6</accession>
<dbReference type="EMBL" id="PXNQ02000006">
    <property type="protein sequence ID" value="RNF34362.1"/>
    <property type="molecule type" value="Genomic_DNA"/>
</dbReference>
<comment type="caution">
    <text evidence="3">The sequence shown here is derived from an EMBL/GenBank/DDBJ whole genome shotgun (WGS) entry which is preliminary data.</text>
</comment>
<dbReference type="SUPFAM" id="SSF75304">
    <property type="entry name" value="Amidase signature (AS) enzymes"/>
    <property type="match status" value="1"/>
</dbReference>
<dbReference type="Gene3D" id="3.90.1300.10">
    <property type="entry name" value="Amidase signature (AS) domain"/>
    <property type="match status" value="1"/>
</dbReference>
<feature type="domain" description="Amidase" evidence="2">
    <location>
        <begin position="27"/>
        <end position="446"/>
    </location>
</feature>
<dbReference type="GO" id="GO:0003824">
    <property type="term" value="F:catalytic activity"/>
    <property type="evidence" value="ECO:0007669"/>
    <property type="project" value="InterPro"/>
</dbReference>
<reference evidence="3" key="1">
    <citation type="submission" date="2018-05" db="EMBL/GenBank/DDBJ databases">
        <title>Reclassification of Methylarcula marina and Methylarcula terricola as Paracoccus methylarcula sp.nov., comb.nov. and Paracoccus terricola comb.nov.</title>
        <authorList>
            <person name="Shmareva M.N."/>
            <person name="Doronina N.V."/>
            <person name="Vasilenko O.V."/>
            <person name="Tarlachkov S.V."/>
            <person name="Trotsenko Y.A."/>
        </authorList>
    </citation>
    <scope>NUCLEOTIDE SEQUENCE [LARGE SCALE GENOMIC DNA]</scope>
    <source>
        <strain evidence="3">VKM B-2159</strain>
    </source>
</reference>
<dbReference type="Proteomes" id="UP000238137">
    <property type="component" value="Unassembled WGS sequence"/>
</dbReference>
<organism evidence="3 4">
    <name type="scientific">Paracoccus methylarcula</name>
    <dbReference type="NCBI Taxonomy" id="72022"/>
    <lineage>
        <taxon>Bacteria</taxon>
        <taxon>Pseudomonadati</taxon>
        <taxon>Pseudomonadota</taxon>
        <taxon>Alphaproteobacteria</taxon>
        <taxon>Rhodobacterales</taxon>
        <taxon>Paracoccaceae</taxon>
        <taxon>Paracoccus</taxon>
    </lineage>
</organism>
<dbReference type="AlphaFoldDB" id="A0A3R7NBS6"/>